<dbReference type="KEGG" id="mela:C6568_05145"/>
<dbReference type="AlphaFoldDB" id="A0A2R3QGW1"/>
<dbReference type="Proteomes" id="UP000237925">
    <property type="component" value="Chromosome"/>
</dbReference>
<dbReference type="EMBL" id="CP027667">
    <property type="protein sequence ID" value="AVO50962.1"/>
    <property type="molecule type" value="Genomic_DNA"/>
</dbReference>
<dbReference type="InterPro" id="IPR021317">
    <property type="entry name" value="DUF2917"/>
</dbReference>
<dbReference type="RefSeq" id="WP_106685355.1">
    <property type="nucleotide sequence ID" value="NZ_CP027667.1"/>
</dbReference>
<organism evidence="2 3">
    <name type="scientific">Melaminivora suipulveris</name>
    <dbReference type="NCBI Taxonomy" id="2109913"/>
    <lineage>
        <taxon>Bacteria</taxon>
        <taxon>Pseudomonadati</taxon>
        <taxon>Pseudomonadota</taxon>
        <taxon>Betaproteobacteria</taxon>
        <taxon>Burkholderiales</taxon>
        <taxon>Comamonadaceae</taxon>
        <taxon>Melaminivora</taxon>
    </lineage>
</organism>
<evidence type="ECO:0008006" key="4">
    <source>
        <dbReference type="Google" id="ProtNLM"/>
    </source>
</evidence>
<gene>
    <name evidence="2" type="ORF">C6568_05145</name>
</gene>
<proteinExistence type="predicted"/>
<protein>
    <recommendedName>
        <fullName evidence="4">DUF2917 domain-containing protein</fullName>
    </recommendedName>
</protein>
<sequence length="117" mass="12146">MTALQMPQTQQSPAAPGGGDTHWLPAAGACSLRAAAPMQLRVLQGRAWVTLGQGMGGWLHASGDLLLHAGQSVCVQPGQRAVVEPLDGRVLRYLWRRVPAPQASARQACAPAGACSA</sequence>
<evidence type="ECO:0000256" key="1">
    <source>
        <dbReference type="SAM" id="MobiDB-lite"/>
    </source>
</evidence>
<name>A0A2R3QGW1_9BURK</name>
<accession>A0A2R3QGW1</accession>
<feature type="region of interest" description="Disordered" evidence="1">
    <location>
        <begin position="1"/>
        <end position="22"/>
    </location>
</feature>
<feature type="compositionally biased region" description="Polar residues" evidence="1">
    <location>
        <begin position="1"/>
        <end position="13"/>
    </location>
</feature>
<evidence type="ECO:0000313" key="2">
    <source>
        <dbReference type="EMBL" id="AVO50962.1"/>
    </source>
</evidence>
<evidence type="ECO:0000313" key="3">
    <source>
        <dbReference type="Proteomes" id="UP000237925"/>
    </source>
</evidence>
<dbReference type="Pfam" id="PF11142">
    <property type="entry name" value="DUF2917"/>
    <property type="match status" value="1"/>
</dbReference>
<keyword evidence="3" id="KW-1185">Reference proteome</keyword>
<reference evidence="2 3" key="1">
    <citation type="submission" date="2018-03" db="EMBL/GenBank/DDBJ databases">
        <title>Genome sequencing of Melaminivora sp.</title>
        <authorList>
            <person name="Kim S.-J."/>
            <person name="Heo J."/>
            <person name="Ahn J.-H."/>
            <person name="Kwon S.-W."/>
        </authorList>
    </citation>
    <scope>NUCLEOTIDE SEQUENCE [LARGE SCALE GENOMIC DNA]</scope>
    <source>
        <strain evidence="2 3">SC2-9</strain>
    </source>
</reference>
<dbReference type="OrthoDB" id="8820064at2"/>